<feature type="signal peptide" evidence="1">
    <location>
        <begin position="1"/>
        <end position="19"/>
    </location>
</feature>
<comment type="caution">
    <text evidence="2">The sequence shown here is derived from an EMBL/GenBank/DDBJ whole genome shotgun (WGS) entry which is preliminary data.</text>
</comment>
<keyword evidence="1" id="KW-0732">Signal</keyword>
<dbReference type="Proteomes" id="UP000006330">
    <property type="component" value="Unassembled WGS sequence"/>
</dbReference>
<name>K6A6Q8_9BACT</name>
<reference evidence="2 3" key="1">
    <citation type="submission" date="2012-02" db="EMBL/GenBank/DDBJ databases">
        <title>The Genome Sequence of Parabacteroides goldsteinii CL02T12C30.</title>
        <authorList>
            <consortium name="The Broad Institute Genome Sequencing Platform"/>
            <person name="Earl A."/>
            <person name="Ward D."/>
            <person name="Feldgarden M."/>
            <person name="Gevers D."/>
            <person name="Zitomersky N.L."/>
            <person name="Coyne M.J."/>
            <person name="Comstock L.E."/>
            <person name="Young S.K."/>
            <person name="Zeng Q."/>
            <person name="Gargeya S."/>
            <person name="Fitzgerald M."/>
            <person name="Haas B."/>
            <person name="Abouelleil A."/>
            <person name="Alvarado L."/>
            <person name="Arachchi H.M."/>
            <person name="Berlin A."/>
            <person name="Chapman S.B."/>
            <person name="Gearin G."/>
            <person name="Goldberg J."/>
            <person name="Griggs A."/>
            <person name="Gujja S."/>
            <person name="Hansen M."/>
            <person name="Heiman D."/>
            <person name="Howarth C."/>
            <person name="Larimer J."/>
            <person name="Lui A."/>
            <person name="MacDonald P.J.P."/>
            <person name="McCowen C."/>
            <person name="Montmayeur A."/>
            <person name="Murphy C."/>
            <person name="Neiman D."/>
            <person name="Pearson M."/>
            <person name="Priest M."/>
            <person name="Roberts A."/>
            <person name="Saif S."/>
            <person name="Shea T."/>
            <person name="Sisk P."/>
            <person name="Stolte C."/>
            <person name="Sykes S."/>
            <person name="Wortman J."/>
            <person name="Nusbaum C."/>
            <person name="Birren B."/>
        </authorList>
    </citation>
    <scope>NUCLEOTIDE SEQUENCE [LARGE SCALE GENOMIC DNA]</scope>
    <source>
        <strain evidence="2 3">CL02T12C30</strain>
    </source>
</reference>
<dbReference type="CDD" id="cd13120">
    <property type="entry name" value="BF2867_like_N"/>
    <property type="match status" value="1"/>
</dbReference>
<dbReference type="InterPro" id="IPR042278">
    <property type="entry name" value="Mfa-like_1_N"/>
</dbReference>
<accession>K6A6Q8</accession>
<dbReference type="OrthoDB" id="1100502at2"/>
<feature type="chain" id="PRO_5003892432" description="Fimbrillin family protein" evidence="1">
    <location>
        <begin position="20"/>
        <end position="327"/>
    </location>
</feature>
<evidence type="ECO:0008006" key="4">
    <source>
        <dbReference type="Google" id="ProtNLM"/>
    </source>
</evidence>
<sequence>MKTLVLSMISIAATIAAMTACTSESDPINDITNPKDAKTPIEFASSIIGVQTKAMNSEATKFDVNDEIAITMYKGNAEPQNAELGTPAKSNVKFIVGDDQTKLSEKAAEKTMFWDRNNKHYFYAYYPIAASDANYTYTAASGSSAEKITVTVPADGKTTDLLMGKISSGLSFSGTAVENANIQFSHKLSKINFVFIKDKSYQGAANLTAISLNIANSSVSIDLVSQTATLGGSPMDITKSSLNKVIDENATGTIFTDWSPIVTPGTTINTLKLTIDGKEIESQNLTATLKGGSITKITITLKGSGITELTTGITDWANDVEGSGDII</sequence>
<protein>
    <recommendedName>
        <fullName evidence="4">Fimbrillin family protein</fullName>
    </recommendedName>
</protein>
<evidence type="ECO:0000256" key="1">
    <source>
        <dbReference type="SAM" id="SignalP"/>
    </source>
</evidence>
<organism evidence="2 3">
    <name type="scientific">Parabacteroides goldsteinii CL02T12C30</name>
    <dbReference type="NCBI Taxonomy" id="999418"/>
    <lineage>
        <taxon>Bacteria</taxon>
        <taxon>Pseudomonadati</taxon>
        <taxon>Bacteroidota</taxon>
        <taxon>Bacteroidia</taxon>
        <taxon>Bacteroidales</taxon>
        <taxon>Tannerellaceae</taxon>
        <taxon>Parabacteroides</taxon>
    </lineage>
</organism>
<dbReference type="Pfam" id="PF13149">
    <property type="entry name" value="Mfa_like_1"/>
    <property type="match status" value="1"/>
</dbReference>
<gene>
    <name evidence="2" type="ORF">HMPREF1076_00537</name>
</gene>
<dbReference type="PATRIC" id="fig|999418.3.peg.542"/>
<dbReference type="Gene3D" id="2.60.40.2630">
    <property type="match status" value="1"/>
</dbReference>
<evidence type="ECO:0000313" key="2">
    <source>
        <dbReference type="EMBL" id="EKN19245.1"/>
    </source>
</evidence>
<dbReference type="AlphaFoldDB" id="K6A6Q8"/>
<dbReference type="Gene3D" id="2.60.40.2620">
    <property type="entry name" value="Fimbrillin-like"/>
    <property type="match status" value="1"/>
</dbReference>
<dbReference type="InterPro" id="IPR025049">
    <property type="entry name" value="Mfa-like_1"/>
</dbReference>
<dbReference type="HOGENOM" id="CLU_849520_0_0_10"/>
<dbReference type="PROSITE" id="PS51257">
    <property type="entry name" value="PROKAR_LIPOPROTEIN"/>
    <property type="match status" value="1"/>
</dbReference>
<dbReference type="EMBL" id="AGZO01000008">
    <property type="protein sequence ID" value="EKN19245.1"/>
    <property type="molecule type" value="Genomic_DNA"/>
</dbReference>
<dbReference type="RefSeq" id="WP_009860006.1">
    <property type="nucleotide sequence ID" value="NZ_JH976471.1"/>
</dbReference>
<proteinExistence type="predicted"/>
<evidence type="ECO:0000313" key="3">
    <source>
        <dbReference type="Proteomes" id="UP000006330"/>
    </source>
</evidence>